<comment type="caution">
    <text evidence="2">The sequence shown here is derived from an EMBL/GenBank/DDBJ whole genome shotgun (WGS) entry which is preliminary data.</text>
</comment>
<keyword evidence="3" id="KW-1185">Reference proteome</keyword>
<accession>A0AAV8DNV7</accession>
<dbReference type="PANTHER" id="PTHR27006">
    <property type="entry name" value="PROMASTIGOTE SURFACE ANTIGEN PROTEIN PSA"/>
    <property type="match status" value="1"/>
</dbReference>
<sequence>MQAKQYSLLDIMIATNKFSIESPNSIRCYKGVLDGQEVVVQNYIFDIREELLNIISFVKEGSRRNSLPPNTRHPIVNILGYCWDEPEKFLYIVFEYPRKGLTLIAYLVDDDCPSREWSTYKRIINGIANAICYLHHSSRQKYLVRRYLDSFSIWLDDSWNVQLSDFDSIKVKDRDEAFSEIPLPCGRLGYITRDDGISKDVYDFGNTLLLFLVGTHTRFLASSSVATDAYGGLTNKVWDWWDSKKDMLELLDPRIKNYSSDEARCYFEIVLLCLQPEPELRPNMVEVVKMLNSHVALPIRSSKHRRSYAD</sequence>
<name>A0AAV8DNV7_9POAL</name>
<organism evidence="2 3">
    <name type="scientific">Rhynchospora pubera</name>
    <dbReference type="NCBI Taxonomy" id="906938"/>
    <lineage>
        <taxon>Eukaryota</taxon>
        <taxon>Viridiplantae</taxon>
        <taxon>Streptophyta</taxon>
        <taxon>Embryophyta</taxon>
        <taxon>Tracheophyta</taxon>
        <taxon>Spermatophyta</taxon>
        <taxon>Magnoliopsida</taxon>
        <taxon>Liliopsida</taxon>
        <taxon>Poales</taxon>
        <taxon>Cyperaceae</taxon>
        <taxon>Cyperoideae</taxon>
        <taxon>Rhynchosporeae</taxon>
        <taxon>Rhynchospora</taxon>
    </lineage>
</organism>
<dbReference type="InterPro" id="IPR000719">
    <property type="entry name" value="Prot_kinase_dom"/>
</dbReference>
<gene>
    <name evidence="2" type="ORF">LUZ62_078991</name>
</gene>
<dbReference type="EMBL" id="JAMFTS010000004">
    <property type="protein sequence ID" value="KAJ4768616.1"/>
    <property type="molecule type" value="Genomic_DNA"/>
</dbReference>
<dbReference type="Proteomes" id="UP001140206">
    <property type="component" value="Chromosome 4"/>
</dbReference>
<reference evidence="2" key="1">
    <citation type="submission" date="2022-08" db="EMBL/GenBank/DDBJ databases">
        <authorList>
            <person name="Marques A."/>
        </authorList>
    </citation>
    <scope>NUCLEOTIDE SEQUENCE</scope>
    <source>
        <strain evidence="2">RhyPub2mFocal</strain>
        <tissue evidence="2">Leaves</tissue>
    </source>
</reference>
<evidence type="ECO:0000313" key="2">
    <source>
        <dbReference type="EMBL" id="KAJ4768616.1"/>
    </source>
</evidence>
<evidence type="ECO:0000313" key="3">
    <source>
        <dbReference type="Proteomes" id="UP001140206"/>
    </source>
</evidence>
<dbReference type="GO" id="GO:0005524">
    <property type="term" value="F:ATP binding"/>
    <property type="evidence" value="ECO:0007669"/>
    <property type="project" value="InterPro"/>
</dbReference>
<keyword evidence="2" id="KW-0675">Receptor</keyword>
<dbReference type="AlphaFoldDB" id="A0AAV8DNV7"/>
<dbReference type="InterPro" id="IPR011009">
    <property type="entry name" value="Kinase-like_dom_sf"/>
</dbReference>
<dbReference type="Gene3D" id="1.10.510.10">
    <property type="entry name" value="Transferase(Phosphotransferase) domain 1"/>
    <property type="match status" value="1"/>
</dbReference>
<evidence type="ECO:0000259" key="1">
    <source>
        <dbReference type="PROSITE" id="PS50011"/>
    </source>
</evidence>
<dbReference type="SUPFAM" id="SSF56112">
    <property type="entry name" value="Protein kinase-like (PK-like)"/>
    <property type="match status" value="1"/>
</dbReference>
<protein>
    <submittedName>
        <fullName evidence="2">Cysteine-rich receptor-kinase-like protein</fullName>
    </submittedName>
</protein>
<proteinExistence type="predicted"/>
<dbReference type="PROSITE" id="PS50011">
    <property type="entry name" value="PROTEIN_KINASE_DOM"/>
    <property type="match status" value="1"/>
</dbReference>
<feature type="domain" description="Protein kinase" evidence="1">
    <location>
        <begin position="1"/>
        <end position="297"/>
    </location>
</feature>
<dbReference type="GO" id="GO:0004672">
    <property type="term" value="F:protein kinase activity"/>
    <property type="evidence" value="ECO:0007669"/>
    <property type="project" value="InterPro"/>
</dbReference>